<dbReference type="Proteomes" id="UP000663824">
    <property type="component" value="Unassembled WGS sequence"/>
</dbReference>
<dbReference type="AlphaFoldDB" id="A0A814E8Q0"/>
<accession>A0A814E8Q0</accession>
<gene>
    <name evidence="5" type="ORF">BYL167_LOCUS14321</name>
    <name evidence="1" type="ORF">CJN711_LOCUS573</name>
    <name evidence="4" type="ORF">GIL414_LOCUS10892</name>
    <name evidence="2" type="ORF">KQP761_LOCUS18849</name>
    <name evidence="3" type="ORF">MBJ925_LOCUS2569</name>
</gene>
<reference evidence="1" key="1">
    <citation type="submission" date="2021-02" db="EMBL/GenBank/DDBJ databases">
        <authorList>
            <person name="Nowell W R."/>
        </authorList>
    </citation>
    <scope>NUCLEOTIDE SEQUENCE</scope>
</reference>
<comment type="caution">
    <text evidence="1">The sequence shown here is derived from an EMBL/GenBank/DDBJ whole genome shotgun (WGS) entry which is preliminary data.</text>
</comment>
<evidence type="ECO:0000313" key="3">
    <source>
        <dbReference type="EMBL" id="CAF1923055.1"/>
    </source>
</evidence>
<dbReference type="Proteomes" id="UP000663855">
    <property type="component" value="Unassembled WGS sequence"/>
</dbReference>
<evidence type="ECO:0000313" key="5">
    <source>
        <dbReference type="EMBL" id="CAF4012722.1"/>
    </source>
</evidence>
<dbReference type="Proteomes" id="UP000681720">
    <property type="component" value="Unassembled WGS sequence"/>
</dbReference>
<dbReference type="EMBL" id="CAJNOV010000043">
    <property type="protein sequence ID" value="CAF0964644.1"/>
    <property type="molecule type" value="Genomic_DNA"/>
</dbReference>
<dbReference type="EMBL" id="CAJNOW010009588">
    <property type="protein sequence ID" value="CAF1567169.1"/>
    <property type="molecule type" value="Genomic_DNA"/>
</dbReference>
<dbReference type="EMBL" id="CAJOBH010005083">
    <property type="protein sequence ID" value="CAF4012722.1"/>
    <property type="molecule type" value="Genomic_DNA"/>
</dbReference>
<name>A0A814E8Q0_9BILA</name>
<evidence type="ECO:0000313" key="6">
    <source>
        <dbReference type="Proteomes" id="UP000663855"/>
    </source>
</evidence>
<sequence length="192" mass="22427">MKYIITRQFSFRRKTFAISSNSELVSIAKAASSDRYKDQFNVQLSNLSNQLAESGSCIVEPDENQLGNYLIYSINNRTNEKKLFGQLFYQLINFDHYIYRIIIGQKLYEVRSLDLRNRHLTIIDTFNSNSLSNRNSITTLNRPAVLLKLHDSFSKINDKYHVNIHDNEWPLGYLAITILLHLHESRLVRNAE</sequence>
<evidence type="ECO:0000313" key="2">
    <source>
        <dbReference type="EMBL" id="CAF1567169.1"/>
    </source>
</evidence>
<evidence type="ECO:0000313" key="4">
    <source>
        <dbReference type="EMBL" id="CAF3985060.1"/>
    </source>
</evidence>
<dbReference type="OrthoDB" id="10027808at2759"/>
<proteinExistence type="predicted"/>
<dbReference type="Proteomes" id="UP000681967">
    <property type="component" value="Unassembled WGS sequence"/>
</dbReference>
<evidence type="ECO:0000313" key="1">
    <source>
        <dbReference type="EMBL" id="CAF0964644.1"/>
    </source>
</evidence>
<dbReference type="EMBL" id="CAJOBJ010003981">
    <property type="protein sequence ID" value="CAF3985060.1"/>
    <property type="molecule type" value="Genomic_DNA"/>
</dbReference>
<protein>
    <submittedName>
        <fullName evidence="1">Uncharacterized protein</fullName>
    </submittedName>
</protein>
<dbReference type="EMBL" id="CAJNRE010000165">
    <property type="protein sequence ID" value="CAF1923055.1"/>
    <property type="molecule type" value="Genomic_DNA"/>
</dbReference>
<dbReference type="Proteomes" id="UP000663834">
    <property type="component" value="Unassembled WGS sequence"/>
</dbReference>
<organism evidence="1 6">
    <name type="scientific">Rotaria magnacalcarata</name>
    <dbReference type="NCBI Taxonomy" id="392030"/>
    <lineage>
        <taxon>Eukaryota</taxon>
        <taxon>Metazoa</taxon>
        <taxon>Spiralia</taxon>
        <taxon>Gnathifera</taxon>
        <taxon>Rotifera</taxon>
        <taxon>Eurotatoria</taxon>
        <taxon>Bdelloidea</taxon>
        <taxon>Philodinida</taxon>
        <taxon>Philodinidae</taxon>
        <taxon>Rotaria</taxon>
    </lineage>
</organism>